<dbReference type="GeneID" id="57259538"/>
<evidence type="ECO:0000313" key="2">
    <source>
        <dbReference type="EMBL" id="AEA68216.1"/>
    </source>
</evidence>
<reference key="2">
    <citation type="submission" date="2011-03" db="EMBL/GenBank/DDBJ databases">
        <title>Complete Genome Sequence of a beneficial plant roots-associated bacterium Pseudomonas brassicacearum.</title>
        <authorList>
            <person name="Ortet P."/>
            <person name="Barakat M."/>
            <person name="Lalaouna D."/>
            <person name="Fochesato S."/>
            <person name="Barbe V."/>
            <person name="Santaella C."/>
            <person name="Heulin T."/>
            <person name="Achouak W."/>
        </authorList>
    </citation>
    <scope>NUCLEOTIDE SEQUENCE</scope>
    <source>
        <strain>NFM421</strain>
    </source>
</reference>
<dbReference type="EMBL" id="CP002585">
    <property type="protein sequence ID" value="AEA68216.1"/>
    <property type="molecule type" value="Genomic_DNA"/>
</dbReference>
<dbReference type="RefSeq" id="WP_013692732.1">
    <property type="nucleotide sequence ID" value="NC_015379.1"/>
</dbReference>
<keyword evidence="1" id="KW-0472">Membrane</keyword>
<evidence type="ECO:0000256" key="1">
    <source>
        <dbReference type="SAM" id="Phobius"/>
    </source>
</evidence>
<dbReference type="HOGENOM" id="CLU_188426_0_0_6"/>
<dbReference type="KEGG" id="pba:PSEBR_a1990"/>
<proteinExistence type="predicted"/>
<gene>
    <name evidence="2" type="ORF">PSEBR_a1990</name>
</gene>
<organism evidence="2 3">
    <name type="scientific">Pseudomonas brassicacearum (strain NFM421)</name>
    <dbReference type="NCBI Taxonomy" id="994484"/>
    <lineage>
        <taxon>Bacteria</taxon>
        <taxon>Pseudomonadati</taxon>
        <taxon>Pseudomonadota</taxon>
        <taxon>Gammaproteobacteria</taxon>
        <taxon>Pseudomonadales</taxon>
        <taxon>Pseudomonadaceae</taxon>
        <taxon>Pseudomonas</taxon>
    </lineage>
</organism>
<feature type="transmembrane region" description="Helical" evidence="1">
    <location>
        <begin position="67"/>
        <end position="89"/>
    </location>
</feature>
<keyword evidence="1" id="KW-1133">Transmembrane helix</keyword>
<sequence length="90" mass="9954">MKMELALYQALTAINVPELKAHAVIEAMESDMRTLLATKSDISALEHRLTAEIAQVRSEIAHLDVKLTIRMGVMLSATIGILITAMKFIF</sequence>
<accession>F2KEZ0</accession>
<reference evidence="2 3" key="1">
    <citation type="journal article" date="2011" name="J. Bacteriol.">
        <title>Complete genome sequence of a beneficial plant root-associated bacterium, Pseudomonas brassicacearum.</title>
        <authorList>
            <person name="Ortet P."/>
            <person name="Barakat M."/>
            <person name="Lalaouna D."/>
            <person name="Fochesato S."/>
            <person name="Barbe V."/>
            <person name="Vacherie B."/>
            <person name="Santaella C."/>
            <person name="Heulin T."/>
            <person name="Achouak W."/>
        </authorList>
    </citation>
    <scope>NUCLEOTIDE SEQUENCE [LARGE SCALE GENOMIC DNA]</scope>
    <source>
        <strain evidence="2 3">NFM421</strain>
    </source>
</reference>
<protein>
    <recommendedName>
        <fullName evidence="4">DUF1640 domain-containing protein</fullName>
    </recommendedName>
</protein>
<evidence type="ECO:0008006" key="4">
    <source>
        <dbReference type="Google" id="ProtNLM"/>
    </source>
</evidence>
<keyword evidence="1" id="KW-0812">Transmembrane</keyword>
<evidence type="ECO:0000313" key="3">
    <source>
        <dbReference type="Proteomes" id="UP000006692"/>
    </source>
</evidence>
<name>F2KEZ0_PSEBN</name>
<dbReference type="Proteomes" id="UP000006692">
    <property type="component" value="Chromosome"/>
</dbReference>
<dbReference type="AlphaFoldDB" id="F2KEZ0"/>